<dbReference type="SUPFAM" id="SSF50978">
    <property type="entry name" value="WD40 repeat-like"/>
    <property type="match status" value="1"/>
</dbReference>
<dbReference type="Proteomes" id="UP001456524">
    <property type="component" value="Unassembled WGS sequence"/>
</dbReference>
<dbReference type="InterPro" id="IPR001680">
    <property type="entry name" value="WD40_rpt"/>
</dbReference>
<accession>A0ABR1XMP2</accession>
<dbReference type="SMART" id="SM00320">
    <property type="entry name" value="WD40"/>
    <property type="match status" value="6"/>
</dbReference>
<feature type="non-terminal residue" evidence="6">
    <location>
        <position position="776"/>
    </location>
</feature>
<feature type="non-terminal residue" evidence="6">
    <location>
        <position position="1"/>
    </location>
</feature>
<dbReference type="PANTHER" id="PTHR19842:SF2">
    <property type="entry name" value="WD REPEAT PROTEIN (AFU_ORTHOLOGUE AFUA_5G04300)"/>
    <property type="match status" value="1"/>
</dbReference>
<proteinExistence type="inferred from homology"/>
<evidence type="ECO:0000313" key="7">
    <source>
        <dbReference type="Proteomes" id="UP001456524"/>
    </source>
</evidence>
<reference evidence="6 7" key="1">
    <citation type="journal article" date="2022" name="G3 (Bethesda)">
        <title>Enemy or ally: a genomic approach to elucidate the lifestyle of Phyllosticta citrichinaensis.</title>
        <authorList>
            <person name="Buijs V.A."/>
            <person name="Groenewald J.Z."/>
            <person name="Haridas S."/>
            <person name="LaButti K.M."/>
            <person name="Lipzen A."/>
            <person name="Martin F.M."/>
            <person name="Barry K."/>
            <person name="Grigoriev I.V."/>
            <person name="Crous P.W."/>
            <person name="Seidl M.F."/>
        </authorList>
    </citation>
    <scope>NUCLEOTIDE SEQUENCE [LARGE SCALE GENOMIC DNA]</scope>
    <source>
        <strain evidence="6 7">CBS 129764</strain>
    </source>
</reference>
<evidence type="ECO:0000256" key="5">
    <source>
        <dbReference type="SAM" id="MobiDB-lite"/>
    </source>
</evidence>
<dbReference type="PROSITE" id="PS50082">
    <property type="entry name" value="WD_REPEATS_2"/>
    <property type="match status" value="1"/>
</dbReference>
<dbReference type="PROSITE" id="PS50294">
    <property type="entry name" value="WD_REPEATS_REGION"/>
    <property type="match status" value="1"/>
</dbReference>
<name>A0ABR1XMP2_9PEZI</name>
<dbReference type="InterPro" id="IPR019775">
    <property type="entry name" value="WD40_repeat_CS"/>
</dbReference>
<evidence type="ECO:0000256" key="4">
    <source>
        <dbReference type="PROSITE-ProRule" id="PRU00221"/>
    </source>
</evidence>
<evidence type="ECO:0000256" key="3">
    <source>
        <dbReference type="ARBA" id="ARBA00022737"/>
    </source>
</evidence>
<organism evidence="6 7">
    <name type="scientific">Phyllosticta citrichinensis</name>
    <dbReference type="NCBI Taxonomy" id="1130410"/>
    <lineage>
        <taxon>Eukaryota</taxon>
        <taxon>Fungi</taxon>
        <taxon>Dikarya</taxon>
        <taxon>Ascomycota</taxon>
        <taxon>Pezizomycotina</taxon>
        <taxon>Dothideomycetes</taxon>
        <taxon>Dothideomycetes incertae sedis</taxon>
        <taxon>Botryosphaeriales</taxon>
        <taxon>Phyllostictaceae</taxon>
        <taxon>Phyllosticta</taxon>
    </lineage>
</organism>
<gene>
    <name evidence="6" type="ORF">IWX90DRAFT_365742</name>
</gene>
<dbReference type="PROSITE" id="PS00678">
    <property type="entry name" value="WD_REPEATS_1"/>
    <property type="match status" value="1"/>
</dbReference>
<evidence type="ECO:0000256" key="1">
    <source>
        <dbReference type="ARBA" id="ARBA00009890"/>
    </source>
</evidence>
<comment type="similarity">
    <text evidence="1">Belongs to the WD repeat LST8 family.</text>
</comment>
<feature type="compositionally biased region" description="Low complexity" evidence="5">
    <location>
        <begin position="619"/>
        <end position="629"/>
    </location>
</feature>
<feature type="region of interest" description="Disordered" evidence="5">
    <location>
        <begin position="603"/>
        <end position="630"/>
    </location>
</feature>
<dbReference type="InterPro" id="IPR036322">
    <property type="entry name" value="WD40_repeat_dom_sf"/>
</dbReference>
<dbReference type="InterPro" id="IPR037588">
    <property type="entry name" value="MLST8"/>
</dbReference>
<sequence length="776" mass="85315">PYLASHERQSLQSGLNEGTWEEEVLKNWRGISVHIGLNPQELLKLEGIIADILGKSPSDLTQSQARGRIEALMKDTAEADVFKIAAIASQRKALPDRTKESIEAALRDAQDGCLLNTKTTLSEGRPTAPSITSIVRQRELRLGRNLGVPATMKTMILDTIGPSMSFTGTSNDVNTVAWAPNGVNFAAGSACHVDSDSMQYNRPNNLLFGSTHERTLLELPEHHTLRERPASGPNSSNAMHVTQDRRLFQTVAAVCFSPDGKSMYSAGYDGMLRMWDIKESGARQRLKMFRNAKTDLLAVSKNGLLATGAQRTTTNAITVFDPNQSGDLERWSISGFNSRRAAQRPENKIYPSTIRFDPHAGKYLLAGFASTSREELTCGESCLWDLRSGTQLHLFPETRNVFDVAWNPSRSSHLPDFAVGCVAGSNVNRGVRSVVKMYDIRSREKCGMSMELDCPALDMNDVMWCPYDENLLVAGCTNGKTCVWDVRQAHPEIPLYSLEHDQPLMELADPESRERLDTGIRFCSWGHSKNRFYTGSSDGVVKSWDLYRSREDALVRNVVQLNSGVMCGSFSPDYTSLLLGEVNGTINVLEVGKEEQSIRDMDSFNLKPASSPPKRPPGDDNSTSGDDSGVAASKTLMQTGQIILAPVGGFPVRQALQGPAYAGPFDSAMDAEDLRDKAAVFQENLASANDEQCKIEGCIVDCVDEDAEPIHKFTEEECGDSGRWKDRIPAALTLRAKLTDTDVENIPKQRSLLGVTPSLKCSAEGCDRPVRLRPDD</sequence>
<comment type="caution">
    <text evidence="6">The sequence shown here is derived from an EMBL/GenBank/DDBJ whole genome shotgun (WGS) entry which is preliminary data.</text>
</comment>
<dbReference type="InterPro" id="IPR015943">
    <property type="entry name" value="WD40/YVTN_repeat-like_dom_sf"/>
</dbReference>
<protein>
    <submittedName>
        <fullName evidence="6">WD40-repeat-containing domain protein</fullName>
    </submittedName>
</protein>
<keyword evidence="7" id="KW-1185">Reference proteome</keyword>
<feature type="repeat" description="WD" evidence="4">
    <location>
        <begin position="251"/>
        <end position="285"/>
    </location>
</feature>
<dbReference type="EMBL" id="JBBWUH010000007">
    <property type="protein sequence ID" value="KAK8161408.1"/>
    <property type="molecule type" value="Genomic_DNA"/>
</dbReference>
<keyword evidence="2 4" id="KW-0853">WD repeat</keyword>
<keyword evidence="3" id="KW-0677">Repeat</keyword>
<dbReference type="Gene3D" id="2.130.10.10">
    <property type="entry name" value="YVTN repeat-like/Quinoprotein amine dehydrogenase"/>
    <property type="match status" value="1"/>
</dbReference>
<evidence type="ECO:0000313" key="6">
    <source>
        <dbReference type="EMBL" id="KAK8161408.1"/>
    </source>
</evidence>
<dbReference type="Pfam" id="PF00400">
    <property type="entry name" value="WD40"/>
    <property type="match status" value="3"/>
</dbReference>
<evidence type="ECO:0000256" key="2">
    <source>
        <dbReference type="ARBA" id="ARBA00022574"/>
    </source>
</evidence>
<dbReference type="PANTHER" id="PTHR19842">
    <property type="entry name" value="G BETA-LIKE PROTEIN GBL"/>
    <property type="match status" value="1"/>
</dbReference>